<evidence type="ECO:0008006" key="4">
    <source>
        <dbReference type="Google" id="ProtNLM"/>
    </source>
</evidence>
<dbReference type="AlphaFoldDB" id="A0A7K2IRB6"/>
<feature type="region of interest" description="Disordered" evidence="1">
    <location>
        <begin position="1"/>
        <end position="31"/>
    </location>
</feature>
<dbReference type="Proteomes" id="UP000467124">
    <property type="component" value="Unassembled WGS sequence"/>
</dbReference>
<comment type="caution">
    <text evidence="2">The sequence shown here is derived from an EMBL/GenBank/DDBJ whole genome shotgun (WGS) entry which is preliminary data.</text>
</comment>
<proteinExistence type="predicted"/>
<evidence type="ECO:0000313" key="3">
    <source>
        <dbReference type="Proteomes" id="UP000467124"/>
    </source>
</evidence>
<feature type="compositionally biased region" description="Polar residues" evidence="1">
    <location>
        <begin position="1"/>
        <end position="14"/>
    </location>
</feature>
<protein>
    <recommendedName>
        <fullName evidence="4">Ribbon-helix-helix protein, CopG family</fullName>
    </recommendedName>
</protein>
<organism evidence="2 3">
    <name type="scientific">Nocardiopsis alba</name>
    <dbReference type="NCBI Taxonomy" id="53437"/>
    <lineage>
        <taxon>Bacteria</taxon>
        <taxon>Bacillati</taxon>
        <taxon>Actinomycetota</taxon>
        <taxon>Actinomycetes</taxon>
        <taxon>Streptosporangiales</taxon>
        <taxon>Nocardiopsidaceae</taxon>
        <taxon>Nocardiopsis</taxon>
    </lineage>
</organism>
<dbReference type="OMA" id="LQLYAYI"/>
<evidence type="ECO:0000256" key="1">
    <source>
        <dbReference type="SAM" id="MobiDB-lite"/>
    </source>
</evidence>
<name>A0A7K2IRB6_9ACTN</name>
<gene>
    <name evidence="2" type="ORF">GTW20_08860</name>
</gene>
<dbReference type="EMBL" id="WWHY01000001">
    <property type="protein sequence ID" value="MYR32377.1"/>
    <property type="molecule type" value="Genomic_DNA"/>
</dbReference>
<reference evidence="2 3" key="1">
    <citation type="journal article" date="2019" name="Nat. Commun.">
        <title>The antimicrobial potential of Streptomyces from insect microbiomes.</title>
        <authorList>
            <person name="Chevrette M.G."/>
            <person name="Carlson C.M."/>
            <person name="Ortega H.E."/>
            <person name="Thomas C."/>
            <person name="Ananiev G.E."/>
            <person name="Barns K.J."/>
            <person name="Book A.J."/>
            <person name="Cagnazzo J."/>
            <person name="Carlos C."/>
            <person name="Flanigan W."/>
            <person name="Grubbs K.J."/>
            <person name="Horn H.A."/>
            <person name="Hoffmann F.M."/>
            <person name="Klassen J.L."/>
            <person name="Knack J.J."/>
            <person name="Lewin G.R."/>
            <person name="McDonald B.R."/>
            <person name="Muller L."/>
            <person name="Melo W.G.P."/>
            <person name="Pinto-Tomas A.A."/>
            <person name="Schmitz A."/>
            <person name="Wendt-Pienkowski E."/>
            <person name="Wildman S."/>
            <person name="Zhao M."/>
            <person name="Zhang F."/>
            <person name="Bugni T.S."/>
            <person name="Andes D.R."/>
            <person name="Pupo M.T."/>
            <person name="Currie C.R."/>
        </authorList>
    </citation>
    <scope>NUCLEOTIDE SEQUENCE [LARGE SCALE GENOMIC DNA]</scope>
    <source>
        <strain evidence="2 3">SID5840</strain>
    </source>
</reference>
<accession>A0A7K2IRB6</accession>
<evidence type="ECO:0000313" key="2">
    <source>
        <dbReference type="EMBL" id="MYR32377.1"/>
    </source>
</evidence>
<sequence length="95" mass="10291">MPPRSTGTEVTEISQKPGRSTGRRGGGPSTRVTVNLTARSAKALEEAVAATGDTQTDVINRALQVYAYLESAMAEGDRVYVENAESGERERLRFF</sequence>